<dbReference type="Proteomes" id="UP000283063">
    <property type="component" value="Chromosome"/>
</dbReference>
<proteinExistence type="predicted"/>
<dbReference type="PANTHER" id="PTHR42709">
    <property type="entry name" value="ALKALINE PHOSPHATASE LIKE PROTEIN"/>
    <property type="match status" value="1"/>
</dbReference>
<dbReference type="KEGG" id="sedi:EBB79_05985"/>
<dbReference type="Pfam" id="PF09335">
    <property type="entry name" value="VTT_dom"/>
    <property type="match status" value="1"/>
</dbReference>
<sequence>MTWSLPGLFLISFSAATLLPGGSEAALLLLAAQDTYSTTLLLLVASTGNILGSLVNYAMGRYALHFQSRRWFPVTPNQLAKAQIWFNRWGQWSVLGAWLPIIGDPITIAAGVMRMNWLTFLALVTFSKTLRYAALLGLFNVLV</sequence>
<keyword evidence="1" id="KW-0472">Membrane</keyword>
<feature type="transmembrane region" description="Helical" evidence="1">
    <location>
        <begin position="117"/>
        <end position="139"/>
    </location>
</feature>
<dbReference type="PANTHER" id="PTHR42709:SF4">
    <property type="entry name" value="INNER MEMBRANE PROTEIN YQAA"/>
    <property type="match status" value="1"/>
</dbReference>
<feature type="domain" description="VTT" evidence="2">
    <location>
        <begin position="27"/>
        <end position="136"/>
    </location>
</feature>
<dbReference type="OrthoDB" id="9814483at2"/>
<protein>
    <submittedName>
        <fullName evidence="3">DedA family protein</fullName>
    </submittedName>
</protein>
<name>A0A3T0N0F5_9RHOB</name>
<evidence type="ECO:0000256" key="1">
    <source>
        <dbReference type="SAM" id="Phobius"/>
    </source>
</evidence>
<evidence type="ECO:0000313" key="4">
    <source>
        <dbReference type="Proteomes" id="UP000283063"/>
    </source>
</evidence>
<organism evidence="3 4">
    <name type="scientific">Parasedimentitalea marina</name>
    <dbReference type="NCBI Taxonomy" id="2483033"/>
    <lineage>
        <taxon>Bacteria</taxon>
        <taxon>Pseudomonadati</taxon>
        <taxon>Pseudomonadota</taxon>
        <taxon>Alphaproteobacteria</taxon>
        <taxon>Rhodobacterales</taxon>
        <taxon>Paracoccaceae</taxon>
        <taxon>Parasedimentitalea</taxon>
    </lineage>
</organism>
<keyword evidence="1" id="KW-1133">Transmembrane helix</keyword>
<dbReference type="AlphaFoldDB" id="A0A3T0N0F5"/>
<dbReference type="InterPro" id="IPR051311">
    <property type="entry name" value="DedA_domain"/>
</dbReference>
<evidence type="ECO:0000313" key="3">
    <source>
        <dbReference type="EMBL" id="AZV77485.1"/>
    </source>
</evidence>
<reference evidence="3 4" key="1">
    <citation type="submission" date="2018-10" db="EMBL/GenBank/DDBJ databases">
        <title>Parasedimentitalea marina sp. nov., a psychrophilic bacterium isolated from deep seawater of the New Britain Trench.</title>
        <authorList>
            <person name="Cao J."/>
        </authorList>
    </citation>
    <scope>NUCLEOTIDE SEQUENCE [LARGE SCALE GENOMIC DNA]</scope>
    <source>
        <strain evidence="3 4">W43</strain>
    </source>
</reference>
<gene>
    <name evidence="3" type="ORF">EBB79_05985</name>
</gene>
<dbReference type="RefSeq" id="WP_127748041.1">
    <property type="nucleotide sequence ID" value="NZ_CP033219.1"/>
</dbReference>
<keyword evidence="1" id="KW-0812">Transmembrane</keyword>
<dbReference type="InterPro" id="IPR032816">
    <property type="entry name" value="VTT_dom"/>
</dbReference>
<accession>A0A3T0N0F5</accession>
<evidence type="ECO:0000259" key="2">
    <source>
        <dbReference type="Pfam" id="PF09335"/>
    </source>
</evidence>
<feature type="transmembrane region" description="Helical" evidence="1">
    <location>
        <begin position="35"/>
        <end position="59"/>
    </location>
</feature>
<keyword evidence="4" id="KW-1185">Reference proteome</keyword>
<dbReference type="EMBL" id="CP033219">
    <property type="protein sequence ID" value="AZV77485.1"/>
    <property type="molecule type" value="Genomic_DNA"/>
</dbReference>